<keyword evidence="2" id="KW-1185">Reference proteome</keyword>
<reference evidence="1" key="1">
    <citation type="submission" date="2021-12" db="EMBL/GenBank/DDBJ databases">
        <authorList>
            <person name="Ulrich A."/>
        </authorList>
    </citation>
    <scope>NUCLEOTIDE SEQUENCE</scope>
    <source>
        <strain evidence="1">A1P009</strain>
    </source>
</reference>
<organism evidence="1 2">
    <name type="scientific">Luteimonas fraxinea</name>
    <dbReference type="NCBI Taxonomy" id="2901869"/>
    <lineage>
        <taxon>Bacteria</taxon>
        <taxon>Pseudomonadati</taxon>
        <taxon>Pseudomonadota</taxon>
        <taxon>Gammaproteobacteria</taxon>
        <taxon>Lysobacterales</taxon>
        <taxon>Lysobacteraceae</taxon>
        <taxon>Luteimonas</taxon>
    </lineage>
</organism>
<gene>
    <name evidence="1" type="ORF">LTT95_11020</name>
</gene>
<protein>
    <submittedName>
        <fullName evidence="1">Uncharacterized protein</fullName>
    </submittedName>
</protein>
<sequence length="88" mass="9337">MTELVLRDLDPALLERIGAYADTQGWGQARTLRFLLEQGLRASVGDERSTFDPAEDGVLAAAIGALEQIPDDTFALIGRGPAQPAVAS</sequence>
<name>A0ABS8UDB7_9GAMM</name>
<dbReference type="Proteomes" id="UP001430360">
    <property type="component" value="Unassembled WGS sequence"/>
</dbReference>
<dbReference type="RefSeq" id="WP_232136516.1">
    <property type="nucleotide sequence ID" value="NZ_CP089507.1"/>
</dbReference>
<dbReference type="EMBL" id="JAJQKU010000003">
    <property type="protein sequence ID" value="MCD9097468.1"/>
    <property type="molecule type" value="Genomic_DNA"/>
</dbReference>
<accession>A0ABS8UDB7</accession>
<proteinExistence type="predicted"/>
<comment type="caution">
    <text evidence="1">The sequence shown here is derived from an EMBL/GenBank/DDBJ whole genome shotgun (WGS) entry which is preliminary data.</text>
</comment>
<evidence type="ECO:0000313" key="2">
    <source>
        <dbReference type="Proteomes" id="UP001430360"/>
    </source>
</evidence>
<evidence type="ECO:0000313" key="1">
    <source>
        <dbReference type="EMBL" id="MCD9097468.1"/>
    </source>
</evidence>
<reference evidence="1" key="2">
    <citation type="journal article" date="2022" name="Syst. Appl. Microbiol.">
        <title>Physiological and genomic characterisation of Luteimonas fraxinea sp. nov., a bacterial species associated with trees tolerant to ash dieback.</title>
        <authorList>
            <person name="Ulrich K."/>
            <person name="Becker R."/>
            <person name="Behrendt U."/>
            <person name="Kube M."/>
            <person name="Schneck V."/>
            <person name="Ulrich A."/>
        </authorList>
    </citation>
    <scope>NUCLEOTIDE SEQUENCE</scope>
    <source>
        <strain evidence="1">A1P009</strain>
    </source>
</reference>